<dbReference type="GO" id="GO:0005509">
    <property type="term" value="F:calcium ion binding"/>
    <property type="evidence" value="ECO:0007669"/>
    <property type="project" value="InterPro"/>
</dbReference>
<dbReference type="Proteomes" id="UP000398389">
    <property type="component" value="Unassembled WGS sequence"/>
</dbReference>
<dbReference type="GeneID" id="43584695"/>
<evidence type="ECO:0000256" key="1">
    <source>
        <dbReference type="ARBA" id="ARBA00022737"/>
    </source>
</evidence>
<keyword evidence="2" id="KW-0106">Calcium</keyword>
<feature type="domain" description="EF-hand" evidence="4">
    <location>
        <begin position="49"/>
        <end position="84"/>
    </location>
</feature>
<gene>
    <name evidence="5" type="ORF">SAPINGB_P005881</name>
</gene>
<evidence type="ECO:0000256" key="3">
    <source>
        <dbReference type="SAM" id="MobiDB-lite"/>
    </source>
</evidence>
<dbReference type="EMBL" id="CABVLU010000005">
    <property type="protein sequence ID" value="VVT57811.1"/>
    <property type="molecule type" value="Genomic_DNA"/>
</dbReference>
<evidence type="ECO:0000313" key="5">
    <source>
        <dbReference type="EMBL" id="VVT57811.1"/>
    </source>
</evidence>
<keyword evidence="1" id="KW-0677">Repeat</keyword>
<dbReference type="SUPFAM" id="SSF47473">
    <property type="entry name" value="EF-hand"/>
    <property type="match status" value="1"/>
</dbReference>
<dbReference type="Pfam" id="PF13499">
    <property type="entry name" value="EF-hand_7"/>
    <property type="match status" value="2"/>
</dbReference>
<dbReference type="InterPro" id="IPR050230">
    <property type="entry name" value="CALM/Myosin/TropC-like"/>
</dbReference>
<dbReference type="PANTHER" id="PTHR23048:SF0">
    <property type="entry name" value="CALMODULIN LIKE 3"/>
    <property type="match status" value="1"/>
</dbReference>
<dbReference type="OrthoDB" id="429467at2759"/>
<dbReference type="PANTHER" id="PTHR23048">
    <property type="entry name" value="MYOSIN LIGHT CHAIN 1, 3"/>
    <property type="match status" value="1"/>
</dbReference>
<dbReference type="InterPro" id="IPR011992">
    <property type="entry name" value="EF-hand-dom_pair"/>
</dbReference>
<dbReference type="AlphaFoldDB" id="A0A5E8C716"/>
<dbReference type="RefSeq" id="XP_031856486.1">
    <property type="nucleotide sequence ID" value="XM_032000595.1"/>
</dbReference>
<dbReference type="Gene3D" id="1.10.238.10">
    <property type="entry name" value="EF-hand"/>
    <property type="match status" value="2"/>
</dbReference>
<feature type="region of interest" description="Disordered" evidence="3">
    <location>
        <begin position="88"/>
        <end position="128"/>
    </location>
</feature>
<dbReference type="PROSITE" id="PS00018">
    <property type="entry name" value="EF_HAND_1"/>
    <property type="match status" value="4"/>
</dbReference>
<dbReference type="GO" id="GO:0016460">
    <property type="term" value="C:myosin II complex"/>
    <property type="evidence" value="ECO:0007669"/>
    <property type="project" value="TreeGrafter"/>
</dbReference>
<protein>
    <recommendedName>
        <fullName evidence="4">EF-hand domain-containing protein</fullName>
    </recommendedName>
</protein>
<feature type="domain" description="EF-hand" evidence="4">
    <location>
        <begin position="160"/>
        <end position="192"/>
    </location>
</feature>
<feature type="domain" description="EF-hand" evidence="4">
    <location>
        <begin position="124"/>
        <end position="159"/>
    </location>
</feature>
<organism evidence="5 6">
    <name type="scientific">Magnusiomyces paraingens</name>
    <dbReference type="NCBI Taxonomy" id="2606893"/>
    <lineage>
        <taxon>Eukaryota</taxon>
        <taxon>Fungi</taxon>
        <taxon>Dikarya</taxon>
        <taxon>Ascomycota</taxon>
        <taxon>Saccharomycotina</taxon>
        <taxon>Dipodascomycetes</taxon>
        <taxon>Dipodascales</taxon>
        <taxon>Dipodascaceae</taxon>
        <taxon>Magnusiomyces</taxon>
    </lineage>
</organism>
<dbReference type="SMART" id="SM00054">
    <property type="entry name" value="EFh"/>
    <property type="match status" value="4"/>
</dbReference>
<feature type="compositionally biased region" description="Low complexity" evidence="3">
    <location>
        <begin position="94"/>
        <end position="105"/>
    </location>
</feature>
<keyword evidence="6" id="KW-1185">Reference proteome</keyword>
<feature type="domain" description="EF-hand" evidence="4">
    <location>
        <begin position="13"/>
        <end position="48"/>
    </location>
</feature>
<dbReference type="InterPro" id="IPR002048">
    <property type="entry name" value="EF_hand_dom"/>
</dbReference>
<dbReference type="InterPro" id="IPR018247">
    <property type="entry name" value="EF_Hand_1_Ca_BS"/>
</dbReference>
<evidence type="ECO:0000256" key="2">
    <source>
        <dbReference type="ARBA" id="ARBA00022837"/>
    </source>
</evidence>
<sequence length="192" mass="21202">MPLITPLSQLTPEQVKEVRDAFEIFDKNKDGTISRDELGQVMRQLGLTPSETQIMDIIDSADIDKNGVIDINEFINLMPAFTGGASFREGGGNNSSNSSNSYNSGSRGGSGRGSNQSNPNSAQEEEDELRRAFQEFDVNGDGYISAKELLTIMKTVGETLTEDEVKAMIREVDNNDDGQIDYIEFCKLYRGR</sequence>
<dbReference type="CDD" id="cd00051">
    <property type="entry name" value="EFh"/>
    <property type="match status" value="2"/>
</dbReference>
<dbReference type="FunFam" id="1.10.238.10:FF:000001">
    <property type="entry name" value="Calmodulin 1"/>
    <property type="match status" value="1"/>
</dbReference>
<accession>A0A5E8C716</accession>
<reference evidence="5 6" key="1">
    <citation type="submission" date="2019-09" db="EMBL/GenBank/DDBJ databases">
        <authorList>
            <person name="Brejova B."/>
        </authorList>
    </citation>
    <scope>NUCLEOTIDE SEQUENCE [LARGE SCALE GENOMIC DNA]</scope>
</reference>
<dbReference type="FunFam" id="1.10.238.10:FF:000178">
    <property type="entry name" value="Calmodulin-2 A"/>
    <property type="match status" value="1"/>
</dbReference>
<evidence type="ECO:0000313" key="6">
    <source>
        <dbReference type="Proteomes" id="UP000398389"/>
    </source>
</evidence>
<name>A0A5E8C716_9ASCO</name>
<dbReference type="PROSITE" id="PS50222">
    <property type="entry name" value="EF_HAND_2"/>
    <property type="match status" value="4"/>
</dbReference>
<proteinExistence type="predicted"/>
<evidence type="ECO:0000259" key="4">
    <source>
        <dbReference type="PROSITE" id="PS50222"/>
    </source>
</evidence>